<keyword evidence="2 6" id="KW-0813">Transport</keyword>
<evidence type="ECO:0000256" key="6">
    <source>
        <dbReference type="RuleBase" id="RU363032"/>
    </source>
</evidence>
<organism evidence="8 9">
    <name type="scientific">Paenibacillus albus</name>
    <dbReference type="NCBI Taxonomy" id="2495582"/>
    <lineage>
        <taxon>Bacteria</taxon>
        <taxon>Bacillati</taxon>
        <taxon>Bacillota</taxon>
        <taxon>Bacilli</taxon>
        <taxon>Bacillales</taxon>
        <taxon>Paenibacillaceae</taxon>
        <taxon>Paenibacillus</taxon>
    </lineage>
</organism>
<evidence type="ECO:0000256" key="1">
    <source>
        <dbReference type="ARBA" id="ARBA00004141"/>
    </source>
</evidence>
<reference evidence="9" key="1">
    <citation type="submission" date="2018-12" db="EMBL/GenBank/DDBJ databases">
        <title>Genome sequence of Peanibacillus sp.</title>
        <authorList>
            <person name="Subramani G."/>
            <person name="Srinivasan S."/>
            <person name="Kim M.K."/>
        </authorList>
    </citation>
    <scope>NUCLEOTIDE SEQUENCE [LARGE SCALE GENOMIC DNA]</scope>
    <source>
        <strain evidence="9">18JY67-1</strain>
    </source>
</reference>
<feature type="transmembrane region" description="Helical" evidence="6">
    <location>
        <begin position="33"/>
        <end position="57"/>
    </location>
</feature>
<dbReference type="Gene3D" id="1.10.3720.10">
    <property type="entry name" value="MetI-like"/>
    <property type="match status" value="1"/>
</dbReference>
<dbReference type="PANTHER" id="PTHR43496">
    <property type="entry name" value="PROTEIN LPLB"/>
    <property type="match status" value="1"/>
</dbReference>
<dbReference type="EMBL" id="CP034437">
    <property type="protein sequence ID" value="AZN39818.1"/>
    <property type="molecule type" value="Genomic_DNA"/>
</dbReference>
<dbReference type="OrthoDB" id="9785836at2"/>
<evidence type="ECO:0000313" key="9">
    <source>
        <dbReference type="Proteomes" id="UP000272528"/>
    </source>
</evidence>
<dbReference type="GO" id="GO:0005886">
    <property type="term" value="C:plasma membrane"/>
    <property type="evidence" value="ECO:0007669"/>
    <property type="project" value="UniProtKB-SubCell"/>
</dbReference>
<protein>
    <submittedName>
        <fullName evidence="8">Sugar ABC transporter permease</fullName>
    </submittedName>
</protein>
<proteinExistence type="inferred from homology"/>
<feature type="transmembrane region" description="Helical" evidence="6">
    <location>
        <begin position="231"/>
        <end position="253"/>
    </location>
</feature>
<dbReference type="AlphaFoldDB" id="A0A3S9A230"/>
<comment type="similarity">
    <text evidence="6">Belongs to the binding-protein-dependent transport system permease family.</text>
</comment>
<keyword evidence="9" id="KW-1185">Reference proteome</keyword>
<dbReference type="InterPro" id="IPR035906">
    <property type="entry name" value="MetI-like_sf"/>
</dbReference>
<dbReference type="PANTHER" id="PTHR43496:SF1">
    <property type="entry name" value="POLYGALACTURONAN_RHAMNOGALACTURONAN TRANSPORT SYSTEM PERMEASE PROTEIN YTEP"/>
    <property type="match status" value="1"/>
</dbReference>
<accession>A0A3S9A230</accession>
<dbReference type="KEGG" id="palb:EJC50_09290"/>
<feature type="transmembrane region" description="Helical" evidence="6">
    <location>
        <begin position="139"/>
        <end position="164"/>
    </location>
</feature>
<keyword evidence="4 6" id="KW-1133">Transmembrane helix</keyword>
<evidence type="ECO:0000313" key="8">
    <source>
        <dbReference type="EMBL" id="AZN39818.1"/>
    </source>
</evidence>
<evidence type="ECO:0000256" key="2">
    <source>
        <dbReference type="ARBA" id="ARBA00022448"/>
    </source>
</evidence>
<dbReference type="GO" id="GO:0055085">
    <property type="term" value="P:transmembrane transport"/>
    <property type="evidence" value="ECO:0007669"/>
    <property type="project" value="InterPro"/>
</dbReference>
<comment type="subcellular location">
    <subcellularLocation>
        <location evidence="6">Cell membrane</location>
        <topology evidence="6">Multi-pass membrane protein</topology>
    </subcellularLocation>
    <subcellularLocation>
        <location evidence="1">Membrane</location>
        <topology evidence="1">Multi-pass membrane protein</topology>
    </subcellularLocation>
</comment>
<dbReference type="Proteomes" id="UP000272528">
    <property type="component" value="Chromosome"/>
</dbReference>
<keyword evidence="5 6" id="KW-0472">Membrane</keyword>
<feature type="transmembrane region" description="Helical" evidence="6">
    <location>
        <begin position="289"/>
        <end position="314"/>
    </location>
</feature>
<sequence length="323" mass="36960">MRKVLTEHQPAAMRRPAVAKSRPLWRTLYLQRYLLLMTVPFVIWALIFSYGPLWGWIMAFQKYKLGLGIWHSPFVGLDNFKELFKDDDFYPALRNTLVMAVMNLVTGFVGAIVLALMLNEVKNKLFKRTIQTITYIPHFVSWVVIANIVITFLSPDGGMINAFLMKLGFIHEPIYFMTKEGFFWYIQTAANLWKEIGWSTIIYLAVLASLNPEHYEAADIDGASRFQKMRYISLPGIMPTAILLLIMSLGWLIQGGYESQYLLGNDVVSGHSEVLDLYALRYSTEIGDFSYGVAISMFKSFVSIVLVVAVNLFARKTQQSRLF</sequence>
<gene>
    <name evidence="8" type="ORF">EJC50_09290</name>
</gene>
<name>A0A3S9A230_9BACL</name>
<feature type="domain" description="ABC transmembrane type-1" evidence="7">
    <location>
        <begin position="93"/>
        <end position="314"/>
    </location>
</feature>
<feature type="transmembrane region" description="Helical" evidence="6">
    <location>
        <begin position="184"/>
        <end position="210"/>
    </location>
</feature>
<evidence type="ECO:0000256" key="3">
    <source>
        <dbReference type="ARBA" id="ARBA00022692"/>
    </source>
</evidence>
<dbReference type="InterPro" id="IPR000515">
    <property type="entry name" value="MetI-like"/>
</dbReference>
<dbReference type="CDD" id="cd06261">
    <property type="entry name" value="TM_PBP2"/>
    <property type="match status" value="1"/>
</dbReference>
<evidence type="ECO:0000256" key="5">
    <source>
        <dbReference type="ARBA" id="ARBA00023136"/>
    </source>
</evidence>
<keyword evidence="3 6" id="KW-0812">Transmembrane</keyword>
<feature type="transmembrane region" description="Helical" evidence="6">
    <location>
        <begin position="97"/>
        <end position="118"/>
    </location>
</feature>
<evidence type="ECO:0000259" key="7">
    <source>
        <dbReference type="PROSITE" id="PS50928"/>
    </source>
</evidence>
<evidence type="ECO:0000256" key="4">
    <source>
        <dbReference type="ARBA" id="ARBA00022989"/>
    </source>
</evidence>
<dbReference type="RefSeq" id="WP_126014774.1">
    <property type="nucleotide sequence ID" value="NZ_CP034437.1"/>
</dbReference>
<dbReference type="SUPFAM" id="SSF161098">
    <property type="entry name" value="MetI-like"/>
    <property type="match status" value="1"/>
</dbReference>
<dbReference type="Pfam" id="PF00528">
    <property type="entry name" value="BPD_transp_1"/>
    <property type="match status" value="1"/>
</dbReference>
<dbReference type="PROSITE" id="PS50928">
    <property type="entry name" value="ABC_TM1"/>
    <property type="match status" value="1"/>
</dbReference>